<dbReference type="GO" id="GO:0003755">
    <property type="term" value="F:peptidyl-prolyl cis-trans isomerase activity"/>
    <property type="evidence" value="ECO:0007669"/>
    <property type="project" value="InterPro"/>
</dbReference>
<evidence type="ECO:0000256" key="1">
    <source>
        <dbReference type="SAM" id="MobiDB-lite"/>
    </source>
</evidence>
<feature type="region of interest" description="Disordered" evidence="1">
    <location>
        <begin position="72"/>
        <end position="94"/>
    </location>
</feature>
<reference evidence="2 3" key="1">
    <citation type="submission" date="2014-11" db="EMBL/GenBank/DDBJ databases">
        <authorList>
            <person name="Zhu J."/>
            <person name="Qi W."/>
            <person name="Song R."/>
        </authorList>
    </citation>
    <scope>NUCLEOTIDE SEQUENCE [LARGE SCALE GENOMIC DNA]</scope>
</reference>
<accession>A0A0G4FRU0</accession>
<proteinExistence type="predicted"/>
<dbReference type="InParanoid" id="A0A0G4FRU0"/>
<dbReference type="Proteomes" id="UP000041254">
    <property type="component" value="Unassembled WGS sequence"/>
</dbReference>
<keyword evidence="3" id="KW-1185">Reference proteome</keyword>
<dbReference type="EMBL" id="CDMY01000485">
    <property type="protein sequence ID" value="CEM16820.1"/>
    <property type="molecule type" value="Genomic_DNA"/>
</dbReference>
<sequence>MSDRAVGLFDGHFVYEDGHGGYEMDVQGERRAILPAFHPQIKLCFGAPKNSSSHQPNQECFIVAVSGDAPKIPREASGESVPHRQRVTSSSPSPVAAAAAAAVAAMRPKETIEVTDLGVQHQVVQQGAGRQPTANDRVTFDLTMWEDKIHGGIKTVECHGVTCAVSDGLLCDWQREAVLLMSAGEVRHLTVPPEVQEWVLRDKRMGYAEMRLVAIHGDDQSAVDLCREGGFRGELSGRPSCGWPIVFTWCVWIAMVRV</sequence>
<evidence type="ECO:0000313" key="2">
    <source>
        <dbReference type="EMBL" id="CEM16820.1"/>
    </source>
</evidence>
<dbReference type="InterPro" id="IPR046357">
    <property type="entry name" value="PPIase_dom_sf"/>
</dbReference>
<gene>
    <name evidence="2" type="ORF">Vbra_16000</name>
</gene>
<dbReference type="AlphaFoldDB" id="A0A0G4FRU0"/>
<organism evidence="2 3">
    <name type="scientific">Vitrella brassicaformis (strain CCMP3155)</name>
    <dbReference type="NCBI Taxonomy" id="1169540"/>
    <lineage>
        <taxon>Eukaryota</taxon>
        <taxon>Sar</taxon>
        <taxon>Alveolata</taxon>
        <taxon>Colpodellida</taxon>
        <taxon>Vitrellaceae</taxon>
        <taxon>Vitrella</taxon>
    </lineage>
</organism>
<evidence type="ECO:0000313" key="3">
    <source>
        <dbReference type="Proteomes" id="UP000041254"/>
    </source>
</evidence>
<dbReference type="SUPFAM" id="SSF54534">
    <property type="entry name" value="FKBP-like"/>
    <property type="match status" value="1"/>
</dbReference>
<dbReference type="VEuPathDB" id="CryptoDB:Vbra_16000"/>
<dbReference type="Gene3D" id="3.10.50.40">
    <property type="match status" value="1"/>
</dbReference>
<dbReference type="PhylomeDB" id="A0A0G4FRU0"/>
<protein>
    <submittedName>
        <fullName evidence="2">Uncharacterized protein</fullName>
    </submittedName>
</protein>
<name>A0A0G4FRU0_VITBC</name>